<reference evidence="1 3" key="1">
    <citation type="journal article" date="2011" name="Nature">
        <title>The Medicago genome provides insight into the evolution of rhizobial symbioses.</title>
        <authorList>
            <person name="Young N.D."/>
            <person name="Debelle F."/>
            <person name="Oldroyd G.E."/>
            <person name="Geurts R."/>
            <person name="Cannon S.B."/>
            <person name="Udvardi M.K."/>
            <person name="Benedito V.A."/>
            <person name="Mayer K.F."/>
            <person name="Gouzy J."/>
            <person name="Schoof H."/>
            <person name="Van de Peer Y."/>
            <person name="Proost S."/>
            <person name="Cook D.R."/>
            <person name="Meyers B.C."/>
            <person name="Spannagl M."/>
            <person name="Cheung F."/>
            <person name="De Mita S."/>
            <person name="Krishnakumar V."/>
            <person name="Gundlach H."/>
            <person name="Zhou S."/>
            <person name="Mudge J."/>
            <person name="Bharti A.K."/>
            <person name="Murray J.D."/>
            <person name="Naoumkina M.A."/>
            <person name="Rosen B."/>
            <person name="Silverstein K.A."/>
            <person name="Tang H."/>
            <person name="Rombauts S."/>
            <person name="Zhao P.X."/>
            <person name="Zhou P."/>
            <person name="Barbe V."/>
            <person name="Bardou P."/>
            <person name="Bechner M."/>
            <person name="Bellec A."/>
            <person name="Berger A."/>
            <person name="Berges H."/>
            <person name="Bidwell S."/>
            <person name="Bisseling T."/>
            <person name="Choisne N."/>
            <person name="Couloux A."/>
            <person name="Denny R."/>
            <person name="Deshpande S."/>
            <person name="Dai X."/>
            <person name="Doyle J.J."/>
            <person name="Dudez A.M."/>
            <person name="Farmer A.D."/>
            <person name="Fouteau S."/>
            <person name="Franken C."/>
            <person name="Gibelin C."/>
            <person name="Gish J."/>
            <person name="Goldstein S."/>
            <person name="Gonzalez A.J."/>
            <person name="Green P.J."/>
            <person name="Hallab A."/>
            <person name="Hartog M."/>
            <person name="Hua A."/>
            <person name="Humphray S.J."/>
            <person name="Jeong D.H."/>
            <person name="Jing Y."/>
            <person name="Jocker A."/>
            <person name="Kenton S.M."/>
            <person name="Kim D.J."/>
            <person name="Klee K."/>
            <person name="Lai H."/>
            <person name="Lang C."/>
            <person name="Lin S."/>
            <person name="Macmil S.L."/>
            <person name="Magdelenat G."/>
            <person name="Matthews L."/>
            <person name="McCorrison J."/>
            <person name="Monaghan E.L."/>
            <person name="Mun J.H."/>
            <person name="Najar F.Z."/>
            <person name="Nicholson C."/>
            <person name="Noirot C."/>
            <person name="O'Bleness M."/>
            <person name="Paule C.R."/>
            <person name="Poulain J."/>
            <person name="Prion F."/>
            <person name="Qin B."/>
            <person name="Qu C."/>
            <person name="Retzel E.F."/>
            <person name="Riddle C."/>
            <person name="Sallet E."/>
            <person name="Samain S."/>
            <person name="Samson N."/>
            <person name="Sanders I."/>
            <person name="Saurat O."/>
            <person name="Scarpelli C."/>
            <person name="Schiex T."/>
            <person name="Segurens B."/>
            <person name="Severin A.J."/>
            <person name="Sherrier D.J."/>
            <person name="Shi R."/>
            <person name="Sims S."/>
            <person name="Singer S.R."/>
            <person name="Sinharoy S."/>
            <person name="Sterck L."/>
            <person name="Viollet A."/>
            <person name="Wang B.B."/>
            <person name="Wang K."/>
            <person name="Wang M."/>
            <person name="Wang X."/>
            <person name="Warfsmann J."/>
            <person name="Weissenbach J."/>
            <person name="White D.D."/>
            <person name="White J.D."/>
            <person name="Wiley G.B."/>
            <person name="Wincker P."/>
            <person name="Xing Y."/>
            <person name="Yang L."/>
            <person name="Yao Z."/>
            <person name="Ying F."/>
            <person name="Zhai J."/>
            <person name="Zhou L."/>
            <person name="Zuber A."/>
            <person name="Denarie J."/>
            <person name="Dixon R.A."/>
            <person name="May G.D."/>
            <person name="Schwartz D.C."/>
            <person name="Rogers J."/>
            <person name="Quetier F."/>
            <person name="Town C.D."/>
            <person name="Roe B.A."/>
        </authorList>
    </citation>
    <scope>NUCLEOTIDE SEQUENCE [LARGE SCALE GENOMIC DNA]</scope>
    <source>
        <strain evidence="1">A17</strain>
        <strain evidence="2 3">cv. Jemalong A17</strain>
    </source>
</reference>
<protein>
    <submittedName>
        <fullName evidence="1 2">Uncharacterized protein</fullName>
    </submittedName>
</protein>
<dbReference type="AlphaFoldDB" id="A0A072V028"/>
<evidence type="ECO:0000313" key="1">
    <source>
        <dbReference type="EMBL" id="KEH35066.1"/>
    </source>
</evidence>
<dbReference type="HOGENOM" id="CLU_2200852_0_0_1"/>
<dbReference type="Proteomes" id="UP000002051">
    <property type="component" value="Chromosome 3"/>
</dbReference>
<accession>A0A072V028</accession>
<evidence type="ECO:0000313" key="2">
    <source>
        <dbReference type="EnsemblPlants" id="KEH35066"/>
    </source>
</evidence>
<reference evidence="1 3" key="2">
    <citation type="journal article" date="2014" name="BMC Genomics">
        <title>An improved genome release (version Mt4.0) for the model legume Medicago truncatula.</title>
        <authorList>
            <person name="Tang H."/>
            <person name="Krishnakumar V."/>
            <person name="Bidwell S."/>
            <person name="Rosen B."/>
            <person name="Chan A."/>
            <person name="Zhou S."/>
            <person name="Gentzbittel L."/>
            <person name="Childs K.L."/>
            <person name="Yandell M."/>
            <person name="Gundlach H."/>
            <person name="Mayer K.F."/>
            <person name="Schwartz D.C."/>
            <person name="Town C.D."/>
        </authorList>
    </citation>
    <scope>GENOME REANNOTATION</scope>
    <source>
        <strain evidence="1">A17</strain>
        <strain evidence="2 3">cv. Jemalong A17</strain>
    </source>
</reference>
<proteinExistence type="predicted"/>
<reference evidence="2" key="3">
    <citation type="submission" date="2015-04" db="UniProtKB">
        <authorList>
            <consortium name="EnsemblPlants"/>
        </authorList>
    </citation>
    <scope>IDENTIFICATION</scope>
    <source>
        <strain evidence="2">cv. Jemalong A17</strain>
    </source>
</reference>
<dbReference type="EMBL" id="CM001219">
    <property type="protein sequence ID" value="KEH35066.1"/>
    <property type="molecule type" value="Genomic_DNA"/>
</dbReference>
<gene>
    <name evidence="1" type="ordered locus">MTR_3g078330</name>
</gene>
<dbReference type="EnsemblPlants" id="KEH35066">
    <property type="protein sequence ID" value="KEH35066"/>
    <property type="gene ID" value="MTR_3g078330"/>
</dbReference>
<keyword evidence="3" id="KW-1185">Reference proteome</keyword>
<organism evidence="1 3">
    <name type="scientific">Medicago truncatula</name>
    <name type="common">Barrel medic</name>
    <name type="synonym">Medicago tribuloides</name>
    <dbReference type="NCBI Taxonomy" id="3880"/>
    <lineage>
        <taxon>Eukaryota</taxon>
        <taxon>Viridiplantae</taxon>
        <taxon>Streptophyta</taxon>
        <taxon>Embryophyta</taxon>
        <taxon>Tracheophyta</taxon>
        <taxon>Spermatophyta</taxon>
        <taxon>Magnoliopsida</taxon>
        <taxon>eudicotyledons</taxon>
        <taxon>Gunneridae</taxon>
        <taxon>Pentapetalae</taxon>
        <taxon>rosids</taxon>
        <taxon>fabids</taxon>
        <taxon>Fabales</taxon>
        <taxon>Fabaceae</taxon>
        <taxon>Papilionoideae</taxon>
        <taxon>50 kb inversion clade</taxon>
        <taxon>NPAAA clade</taxon>
        <taxon>Hologalegina</taxon>
        <taxon>IRL clade</taxon>
        <taxon>Trifolieae</taxon>
        <taxon>Medicago</taxon>
    </lineage>
</organism>
<sequence>MVSCSSRTHSHYTWPGEGEWKSTATTSTISNLPYFDICSSKMNRHFINSKTLPKSRLHGDFVDALKNVDMIEITVAQCDSAKVTVNTNEHVYTKYTLYYVSVMISADL</sequence>
<name>A0A072V028_MEDTR</name>
<evidence type="ECO:0000313" key="3">
    <source>
        <dbReference type="Proteomes" id="UP000002051"/>
    </source>
</evidence>